<proteinExistence type="predicted"/>
<protein>
    <submittedName>
        <fullName evidence="1">Uncharacterized protein</fullName>
    </submittedName>
</protein>
<name>A0A0K2TF99_LEPSM</name>
<accession>A0A0K2TF99</accession>
<sequence length="90" mass="10544">MSQRCPTIESGAKETNLGHLVLIHLRQQYFLHFVHFFVSLAQEHYVACMWIQIFSPNVKLLILQVDYVDHKLALTLLEFGSKTHHFCNTF</sequence>
<dbReference type="EMBL" id="HACA01007159">
    <property type="protein sequence ID" value="CDW24520.1"/>
    <property type="molecule type" value="Transcribed_RNA"/>
</dbReference>
<reference evidence="1" key="1">
    <citation type="submission" date="2014-05" db="EMBL/GenBank/DDBJ databases">
        <authorList>
            <person name="Chronopoulou M."/>
        </authorList>
    </citation>
    <scope>NUCLEOTIDE SEQUENCE</scope>
    <source>
        <tissue evidence="1">Whole organism</tissue>
    </source>
</reference>
<organism evidence="1">
    <name type="scientific">Lepeophtheirus salmonis</name>
    <name type="common">Salmon louse</name>
    <name type="synonym">Caligus salmonis</name>
    <dbReference type="NCBI Taxonomy" id="72036"/>
    <lineage>
        <taxon>Eukaryota</taxon>
        <taxon>Metazoa</taxon>
        <taxon>Ecdysozoa</taxon>
        <taxon>Arthropoda</taxon>
        <taxon>Crustacea</taxon>
        <taxon>Multicrustacea</taxon>
        <taxon>Hexanauplia</taxon>
        <taxon>Copepoda</taxon>
        <taxon>Siphonostomatoida</taxon>
        <taxon>Caligidae</taxon>
        <taxon>Lepeophtheirus</taxon>
    </lineage>
</organism>
<dbReference type="AlphaFoldDB" id="A0A0K2TF99"/>
<evidence type="ECO:0000313" key="1">
    <source>
        <dbReference type="EMBL" id="CDW24520.1"/>
    </source>
</evidence>